<dbReference type="PANTHER" id="PTHR48103:SF2">
    <property type="entry name" value="MIDASIN"/>
    <property type="match status" value="1"/>
</dbReference>
<dbReference type="GO" id="GO:0000027">
    <property type="term" value="P:ribosomal large subunit assembly"/>
    <property type="evidence" value="ECO:0007669"/>
    <property type="project" value="TreeGrafter"/>
</dbReference>
<evidence type="ECO:0000313" key="5">
    <source>
        <dbReference type="Proteomes" id="UP000298327"/>
    </source>
</evidence>
<reference evidence="4 5" key="1">
    <citation type="submission" date="2019-02" db="EMBL/GenBank/DDBJ databases">
        <title>Genome sequencing of the rare red list fungi Dentipellis fragilis.</title>
        <authorList>
            <person name="Buettner E."/>
            <person name="Kellner H."/>
        </authorList>
    </citation>
    <scope>NUCLEOTIDE SEQUENCE [LARGE SCALE GENOMIC DNA]</scope>
    <source>
        <strain evidence="4 5">DSM 105465</strain>
    </source>
</reference>
<keyword evidence="1" id="KW-0547">Nucleotide-binding</keyword>
<dbReference type="InterPro" id="IPR002035">
    <property type="entry name" value="VWF_A"/>
</dbReference>
<gene>
    <name evidence="4" type="ORF">EVG20_g420</name>
</gene>
<keyword evidence="2" id="KW-0067">ATP-binding</keyword>
<dbReference type="EMBL" id="SEOQ01000010">
    <property type="protein sequence ID" value="TFY72600.1"/>
    <property type="molecule type" value="Genomic_DNA"/>
</dbReference>
<organism evidence="4 5">
    <name type="scientific">Dentipellis fragilis</name>
    <dbReference type="NCBI Taxonomy" id="205917"/>
    <lineage>
        <taxon>Eukaryota</taxon>
        <taxon>Fungi</taxon>
        <taxon>Dikarya</taxon>
        <taxon>Basidiomycota</taxon>
        <taxon>Agaricomycotina</taxon>
        <taxon>Agaricomycetes</taxon>
        <taxon>Russulales</taxon>
        <taxon>Hericiaceae</taxon>
        <taxon>Dentipellis</taxon>
    </lineage>
</organism>
<dbReference type="Proteomes" id="UP000298327">
    <property type="component" value="Unassembled WGS sequence"/>
</dbReference>
<feature type="domain" description="VWFA" evidence="3">
    <location>
        <begin position="70"/>
        <end position="297"/>
    </location>
</feature>
<keyword evidence="5" id="KW-1185">Reference proteome</keyword>
<dbReference type="GO" id="GO:0005634">
    <property type="term" value="C:nucleus"/>
    <property type="evidence" value="ECO:0007669"/>
    <property type="project" value="TreeGrafter"/>
</dbReference>
<dbReference type="PANTHER" id="PTHR48103">
    <property type="entry name" value="MIDASIN-RELATED"/>
    <property type="match status" value="1"/>
</dbReference>
<proteinExistence type="predicted"/>
<dbReference type="OrthoDB" id="5186at2759"/>
<sequence>MYESLTHDLSFALCEQLRLILEPTLATRLKGDYRTGKRLNMKKIIPYIASEYTKDKIWLRRTRPSQREYQVLIALDDSRSMAESHSVHLAYETLALVSKALSRLEVGDIGIAKFGEAVEVLHGFDEGPFTDQAGMRVMSSFGFHQRATNVLSLVETSLKILEAAREHRSSASSAELWQLEIIISDGICQDHEKLRTVLRKAEEQRVMVVFIVIDSLHANTTAAAGASKPVAEGVGAAHQNSILSMNQVAYKNVDGRMELQMQRYLDSFPFEYYVVLRSVEALPEVLSSTLKQFFERISED</sequence>
<comment type="caution">
    <text evidence="4">The sequence shown here is derived from an EMBL/GenBank/DDBJ whole genome shotgun (WGS) entry which is preliminary data.</text>
</comment>
<evidence type="ECO:0000259" key="3">
    <source>
        <dbReference type="PROSITE" id="PS50234"/>
    </source>
</evidence>
<dbReference type="STRING" id="205917.A0A4Y9ZEM1"/>
<dbReference type="GO" id="GO:0030687">
    <property type="term" value="C:preribosome, large subunit precursor"/>
    <property type="evidence" value="ECO:0007669"/>
    <property type="project" value="TreeGrafter"/>
</dbReference>
<dbReference type="SUPFAM" id="SSF53300">
    <property type="entry name" value="vWA-like"/>
    <property type="match status" value="1"/>
</dbReference>
<dbReference type="AlphaFoldDB" id="A0A4Y9ZEM1"/>
<dbReference type="GO" id="GO:0005524">
    <property type="term" value="F:ATP binding"/>
    <property type="evidence" value="ECO:0007669"/>
    <property type="project" value="UniProtKB-KW"/>
</dbReference>
<evidence type="ECO:0000256" key="1">
    <source>
        <dbReference type="ARBA" id="ARBA00022741"/>
    </source>
</evidence>
<dbReference type="GO" id="GO:0000055">
    <property type="term" value="P:ribosomal large subunit export from nucleus"/>
    <property type="evidence" value="ECO:0007669"/>
    <property type="project" value="TreeGrafter"/>
</dbReference>
<protein>
    <recommendedName>
        <fullName evidence="3">VWFA domain-containing protein</fullName>
    </recommendedName>
</protein>
<dbReference type="Gene3D" id="3.40.50.410">
    <property type="entry name" value="von Willebrand factor, type A domain"/>
    <property type="match status" value="1"/>
</dbReference>
<accession>A0A4Y9ZEM1</accession>
<evidence type="ECO:0000313" key="4">
    <source>
        <dbReference type="EMBL" id="TFY72600.1"/>
    </source>
</evidence>
<evidence type="ECO:0000256" key="2">
    <source>
        <dbReference type="ARBA" id="ARBA00022840"/>
    </source>
</evidence>
<dbReference type="InterPro" id="IPR036465">
    <property type="entry name" value="vWFA_dom_sf"/>
</dbReference>
<dbReference type="PROSITE" id="PS50234">
    <property type="entry name" value="VWFA"/>
    <property type="match status" value="1"/>
</dbReference>
<name>A0A4Y9ZEM1_9AGAM</name>